<dbReference type="InterPro" id="IPR021369">
    <property type="entry name" value="DUF2985"/>
</dbReference>
<protein>
    <submittedName>
        <fullName evidence="3">Uncharacterized protein</fullName>
    </submittedName>
</protein>
<accession>A0A8H6GWF7</accession>
<reference evidence="3 4" key="1">
    <citation type="journal article" date="2020" name="bioRxiv">
        <title>A chromosome-scale genome assembly for the Fusarium oxysporum strain Fo5176 to establish a model Arabidopsis-fungal pathosystem.</title>
        <authorList>
            <person name="Fokkens L."/>
            <person name="Guo L."/>
            <person name="Dora S."/>
            <person name="Wang B."/>
            <person name="Ye K."/>
            <person name="Sanchez-Rodriguez C."/>
            <person name="Croll D."/>
        </authorList>
    </citation>
    <scope>NUCLEOTIDE SEQUENCE [LARGE SCALE GENOMIC DNA]</scope>
    <source>
        <strain evidence="3 4">Fo5176</strain>
    </source>
</reference>
<comment type="caution">
    <text evidence="3">The sequence shown here is derived from an EMBL/GenBank/DDBJ whole genome shotgun (WGS) entry which is preliminary data.</text>
</comment>
<feature type="transmembrane region" description="Helical" evidence="2">
    <location>
        <begin position="351"/>
        <end position="371"/>
    </location>
</feature>
<proteinExistence type="predicted"/>
<evidence type="ECO:0000256" key="1">
    <source>
        <dbReference type="SAM" id="MobiDB-lite"/>
    </source>
</evidence>
<keyword evidence="2" id="KW-0812">Transmembrane</keyword>
<feature type="compositionally biased region" description="Basic residues" evidence="1">
    <location>
        <begin position="129"/>
        <end position="144"/>
    </location>
</feature>
<evidence type="ECO:0000256" key="2">
    <source>
        <dbReference type="SAM" id="Phobius"/>
    </source>
</evidence>
<feature type="compositionally biased region" description="Polar residues" evidence="1">
    <location>
        <begin position="285"/>
        <end position="305"/>
    </location>
</feature>
<evidence type="ECO:0000313" key="3">
    <source>
        <dbReference type="EMBL" id="KAF6526032.1"/>
    </source>
</evidence>
<feature type="transmembrane region" description="Helical" evidence="2">
    <location>
        <begin position="232"/>
        <end position="249"/>
    </location>
</feature>
<sequence>MSEPPPNNGFVGRVRGASLSIMNANPQLGMWQATGTAIAQAPNLTELRDAESGGDKIEFNAQGHSARYAVPEPDGELTLVRTATLTRRPTGPKFDKDPFTEEPIAIPEEVDVERGSTREETITEAPGERHHHHFHPREKHRQRLERRQSLYEKHKADEKEKWGPTIVNGLKAFWKFFLTPSGFLITLYGLNIVAWGAMLFFLLLNVAPAMNHPSANDNNSARKKWIEIDSQILNALFCVTGFGLAPWRFRDWYRYTRSVYWKDVPAMQKLAEQNKAWFRPPAWATESNPSPANSTTELPRSTTFTGEKAPPTPLWKLGFTIYMMVLNTFLQAVLCYFMWGYNRIDRPSWATGTFIGLGCGTGLLAGLMSWWEGRKVKKIEGPEVKVVTFIMSADKAQHAPPNPEPISLSTLPLPPVAPSNDTGACTPELNRNGTGCMTLASNEDFQAGGFLPDGKHVLVLVTFTGAPASPDPSSVYHGSQIILVKTDGKQFPSGSPWKCLTCGLAEQNIRGIGQYAYLGRLKFNAKPTAGIPLVPRYDVVKVTRLFNPEADQPIATHGKDITINRNAITVGELRGFSGRGTEVTYIGYPAESSNIDVFAVHLQTGKVRRLTSHSEYCDPIAISPDDQWMTVLDTRGTDRQMWLSGMRHIPPITDLISTSVTSSTRNNGQRRFFRPYLLDRYGDRADYFGQKVNGQGEGVPGSGDYNDPEWNAMADPRWSPDGTQIVYGEAQTLPPACGGINPLPCYPSKEPGGRRVRVVLATLTTREPLNLPAVDLISDEVPWGVKYSPGGIDPQRPEPTPGNYTLMGLSCGYADVEIIGGDDESISEISVVYHEFSDDGSTFMSGSETVRATFPSLTLSHVDWYSDLTQTGRSKSTKRTSSDGFHLTIDVLTNIFQANGTMNTTIDGHLYTQPANRT</sequence>
<dbReference type="SUPFAM" id="SSF69304">
    <property type="entry name" value="Tricorn protease N-terminal domain"/>
    <property type="match status" value="1"/>
</dbReference>
<dbReference type="EMBL" id="JACDXP010000003">
    <property type="protein sequence ID" value="KAF6526032.1"/>
    <property type="molecule type" value="Genomic_DNA"/>
</dbReference>
<dbReference type="InterPro" id="IPR011042">
    <property type="entry name" value="6-blade_b-propeller_TolB-like"/>
</dbReference>
<feature type="compositionally biased region" description="Basic and acidic residues" evidence="1">
    <location>
        <begin position="112"/>
        <end position="121"/>
    </location>
</feature>
<feature type="transmembrane region" description="Helical" evidence="2">
    <location>
        <begin position="319"/>
        <end position="339"/>
    </location>
</feature>
<gene>
    <name evidence="3" type="ORF">HZS61_009076</name>
</gene>
<feature type="transmembrane region" description="Helical" evidence="2">
    <location>
        <begin position="183"/>
        <end position="204"/>
    </location>
</feature>
<dbReference type="Proteomes" id="UP000593570">
    <property type="component" value="Unassembled WGS sequence"/>
</dbReference>
<keyword evidence="2" id="KW-0472">Membrane</keyword>
<evidence type="ECO:0000313" key="4">
    <source>
        <dbReference type="Proteomes" id="UP000593570"/>
    </source>
</evidence>
<feature type="region of interest" description="Disordered" evidence="1">
    <location>
        <begin position="112"/>
        <end position="144"/>
    </location>
</feature>
<dbReference type="PANTHER" id="PTHR35872:SF1">
    <property type="entry name" value="ALPHA-L-RHAMNOSIDASE C"/>
    <property type="match status" value="1"/>
</dbReference>
<name>A0A8H6GWF7_FUSOX</name>
<dbReference type="PANTHER" id="PTHR35872">
    <property type="entry name" value="INTEGRAL MEMBRANE PROTEIN (AFU_ORTHOLOGUE AFUA_5G07110)"/>
    <property type="match status" value="1"/>
</dbReference>
<feature type="region of interest" description="Disordered" evidence="1">
    <location>
        <begin position="282"/>
        <end position="307"/>
    </location>
</feature>
<organism evidence="3 4">
    <name type="scientific">Fusarium oxysporum f. sp. conglutinans</name>
    <dbReference type="NCBI Taxonomy" id="100902"/>
    <lineage>
        <taxon>Eukaryota</taxon>
        <taxon>Fungi</taxon>
        <taxon>Dikarya</taxon>
        <taxon>Ascomycota</taxon>
        <taxon>Pezizomycotina</taxon>
        <taxon>Sordariomycetes</taxon>
        <taxon>Hypocreomycetidae</taxon>
        <taxon>Hypocreales</taxon>
        <taxon>Nectriaceae</taxon>
        <taxon>Fusarium</taxon>
        <taxon>Fusarium oxysporum species complex</taxon>
    </lineage>
</organism>
<keyword evidence="2" id="KW-1133">Transmembrane helix</keyword>
<dbReference type="Gene3D" id="2.120.10.30">
    <property type="entry name" value="TolB, C-terminal domain"/>
    <property type="match status" value="1"/>
</dbReference>
<dbReference type="AlphaFoldDB" id="A0A8H6GWF7"/>
<dbReference type="Pfam" id="PF11204">
    <property type="entry name" value="DUF2985"/>
    <property type="match status" value="1"/>
</dbReference>